<reference evidence="3" key="1">
    <citation type="submission" date="2015-03" db="EMBL/GenBank/DDBJ databases">
        <authorList>
            <consortium name="Pathogen Informatics"/>
        </authorList>
    </citation>
    <scope>NUCLEOTIDE SEQUENCE [LARGE SCALE GENOMIC DNA]</scope>
    <source>
        <strain evidence="3">NCTC11134</strain>
    </source>
</reference>
<dbReference type="PROSITE" id="PS51257">
    <property type="entry name" value="PROKAR_LIPOPROTEIN"/>
    <property type="match status" value="1"/>
</dbReference>
<proteinExistence type="predicted"/>
<feature type="signal peptide" evidence="1">
    <location>
        <begin position="1"/>
        <end position="24"/>
    </location>
</feature>
<evidence type="ECO:0000256" key="1">
    <source>
        <dbReference type="SAM" id="SignalP"/>
    </source>
</evidence>
<dbReference type="EMBL" id="LN868938">
    <property type="protein sequence ID" value="CRY75562.1"/>
    <property type="molecule type" value="Genomic_DNA"/>
</dbReference>
<dbReference type="AlphaFoldDB" id="A0A0H5NKC1"/>
<accession>A0A0H5NKC1</accession>
<organism evidence="2 3">
    <name type="scientific">Nocardia farcinica</name>
    <dbReference type="NCBI Taxonomy" id="37329"/>
    <lineage>
        <taxon>Bacteria</taxon>
        <taxon>Bacillati</taxon>
        <taxon>Actinomycetota</taxon>
        <taxon>Actinomycetes</taxon>
        <taxon>Mycobacteriales</taxon>
        <taxon>Nocardiaceae</taxon>
        <taxon>Nocardia</taxon>
    </lineage>
</organism>
<evidence type="ECO:0000313" key="3">
    <source>
        <dbReference type="Proteomes" id="UP000057820"/>
    </source>
</evidence>
<dbReference type="KEGG" id="nfr:ERS450000_01399"/>
<evidence type="ECO:0000313" key="2">
    <source>
        <dbReference type="EMBL" id="CRY75562.1"/>
    </source>
</evidence>
<sequence>MTAPSPRRRAFSALPLAAACALLAACGNALETDQPAVPATPTDPGFEMTIAPPSSSVTDVPDPDRISPEAATALCDTIRADLDSWRDQGSIIARVSFNGAVHNWAVRNGGLNDAVVRDRSVVDTATTTQCPDVRDRALEVLDVPDLAAALAGF</sequence>
<dbReference type="RefSeq" id="WP_060591358.1">
    <property type="nucleotide sequence ID" value="NZ_CP031418.1"/>
</dbReference>
<evidence type="ECO:0008006" key="4">
    <source>
        <dbReference type="Google" id="ProtNLM"/>
    </source>
</evidence>
<name>A0A0H5NKC1_NOCFR</name>
<protein>
    <recommendedName>
        <fullName evidence="4">Lipoprotein</fullName>
    </recommendedName>
</protein>
<keyword evidence="1" id="KW-0732">Signal</keyword>
<gene>
    <name evidence="2" type="ORF">ERS450000_01399</name>
</gene>
<dbReference type="Proteomes" id="UP000057820">
    <property type="component" value="Chromosome 1"/>
</dbReference>
<feature type="chain" id="PRO_5041159959" description="Lipoprotein" evidence="1">
    <location>
        <begin position="25"/>
        <end position="153"/>
    </location>
</feature>